<comment type="caution">
    <text evidence="1">The sequence shown here is derived from an EMBL/GenBank/DDBJ whole genome shotgun (WGS) entry which is preliminary data.</text>
</comment>
<proteinExistence type="predicted"/>
<name>J9F4U1_9ZZZZ</name>
<evidence type="ECO:0000313" key="1">
    <source>
        <dbReference type="EMBL" id="EJW89518.1"/>
    </source>
</evidence>
<dbReference type="AlphaFoldDB" id="J9F4U1"/>
<sequence length="44" mass="5435">MKLHFTHQFNKMEEWRALQEHSYRMNEKTLKLGQIQNTGFTLIR</sequence>
<reference evidence="1" key="1">
    <citation type="journal article" date="2012" name="PLoS ONE">
        <title>Gene sets for utilization of primary and secondary nutrition supplies in the distal gut of endangered iberian lynx.</title>
        <authorList>
            <person name="Alcaide M."/>
            <person name="Messina E."/>
            <person name="Richter M."/>
            <person name="Bargiela R."/>
            <person name="Peplies J."/>
            <person name="Huws S.A."/>
            <person name="Newbold C.J."/>
            <person name="Golyshin P.N."/>
            <person name="Simon M.A."/>
            <person name="Lopez G."/>
            <person name="Yakimov M.M."/>
            <person name="Ferrer M."/>
        </authorList>
    </citation>
    <scope>NUCLEOTIDE SEQUENCE</scope>
</reference>
<protein>
    <submittedName>
        <fullName evidence="1">Uncharacterized protein</fullName>
    </submittedName>
</protein>
<accession>J9F4U1</accession>
<gene>
    <name evidence="1" type="ORF">EVA_22380</name>
</gene>
<dbReference type="EMBL" id="AMCI01009432">
    <property type="protein sequence ID" value="EJW89518.1"/>
    <property type="molecule type" value="Genomic_DNA"/>
</dbReference>
<organism evidence="1">
    <name type="scientific">gut metagenome</name>
    <dbReference type="NCBI Taxonomy" id="749906"/>
    <lineage>
        <taxon>unclassified sequences</taxon>
        <taxon>metagenomes</taxon>
        <taxon>organismal metagenomes</taxon>
    </lineage>
</organism>